<evidence type="ECO:0000313" key="3">
    <source>
        <dbReference type="Proteomes" id="UP000323011"/>
    </source>
</evidence>
<feature type="region of interest" description="Disordered" evidence="1">
    <location>
        <begin position="501"/>
        <end position="525"/>
    </location>
</feature>
<evidence type="ECO:0000313" key="2">
    <source>
        <dbReference type="EMBL" id="KAA0153433.1"/>
    </source>
</evidence>
<name>A0A5A8CK11_CAFRO</name>
<feature type="compositionally biased region" description="Basic and acidic residues" evidence="1">
    <location>
        <begin position="572"/>
        <end position="588"/>
    </location>
</feature>
<organism evidence="2 3">
    <name type="scientific">Cafeteria roenbergensis</name>
    <name type="common">Marine flagellate</name>
    <dbReference type="NCBI Taxonomy" id="33653"/>
    <lineage>
        <taxon>Eukaryota</taxon>
        <taxon>Sar</taxon>
        <taxon>Stramenopiles</taxon>
        <taxon>Bigyra</taxon>
        <taxon>Opalozoa</taxon>
        <taxon>Bicosoecida</taxon>
        <taxon>Cafeteriaceae</taxon>
        <taxon>Cafeteria</taxon>
    </lineage>
</organism>
<feature type="compositionally biased region" description="Low complexity" evidence="1">
    <location>
        <begin position="908"/>
        <end position="919"/>
    </location>
</feature>
<protein>
    <submittedName>
        <fullName evidence="2">Uncharacterized protein</fullName>
    </submittedName>
</protein>
<keyword evidence="3" id="KW-1185">Reference proteome</keyword>
<dbReference type="AlphaFoldDB" id="A0A5A8CK11"/>
<gene>
    <name evidence="2" type="ORF">FNF29_03250</name>
</gene>
<comment type="caution">
    <text evidence="2">The sequence shown here is derived from an EMBL/GenBank/DDBJ whole genome shotgun (WGS) entry which is preliminary data.</text>
</comment>
<feature type="compositionally biased region" description="Basic and acidic residues" evidence="1">
    <location>
        <begin position="893"/>
        <end position="905"/>
    </location>
</feature>
<feature type="compositionally biased region" description="Basic and acidic residues" evidence="1">
    <location>
        <begin position="515"/>
        <end position="525"/>
    </location>
</feature>
<feature type="compositionally biased region" description="Basic and acidic residues" evidence="1">
    <location>
        <begin position="922"/>
        <end position="936"/>
    </location>
</feature>
<sequence length="990" mass="107071">MVRVTPLAPRVPFNPKRSTALGFKFEEVDLDDLAMVLHDETLLGSLDLDGRNTTDSLRLHCVISGGYMKGEDRLLLLATAAEAENAVENYRVSWNTEDGVLTIAPKSNKLTLPELLGILPRVAFANSRGIVLEVGERVVEARLVDPIVVRCNNAAAPAMQDLCDAERQLLLKTTIERRTGVISMKVARLYADADAGKTAKASSEQLKMRHARKAMLATLGDFRDAHYDLATRKLQKARGVALSVAFEPSFGWGKLFQKHQEVLEAMATPGVDPSEMLVSLLGEARTSLGRSKQERSMVEPVSRLLRESGTQMKGMDVLASLSGLRRARMLLREVFASAPAGMFPELQLNDSWTGSTWADGWRFFTIRVPPLENSPTLEVSVIPATCARASTSAPDGQDALERRLCAQSVIWLSSQVLPTPADYEKRSAMFGHGMSRVVVSSTDECYIHSALEGPTADCYFVAVWVDSNDPTPIQVATRTWTRPAAALGEFVSVSPDEAAAKAAASQVAEQLDSSEPDRRSGGDSKKWDRFLQIVDRITRMSAQRDLPPTGGEARGGDSSTDSESSGVSFLDEGVRSTDHEGHAAYENRRQRRRDRRAARWLRKRAREAMAEQAQAAYQEAIGKRSRRLPFDLGAAASSVAKARKRAEVACARALKRSKLVKDEGLDSVDGPKLTERERQRAAEAAADDAALAAAEALGKVDRSSQAANERTLALLDEPEFAPEPDPSSEVYQPHFALSLGLDAGVELLLGDNPSMADLDVIRKVRETALRRGEGEADILSRRVEHAAASLDLLLRATKVATVPLVDSTPAAAGRPARATAKAAAARLTRAVAGGKTLGAAIDAGLDRRANVAAAAKEQRLKAEMRQYRQSVRVAKRELRKSARRARRAARSNSGRDDTCAPRGADEPSGAAASRLAARLGRARRDSEGEAAGEEKQASAGMAVEAPPRAPPQVAKPHDWLTPVSLVHPRMAVIKLPRLGASHTASESAVS</sequence>
<dbReference type="Proteomes" id="UP000323011">
    <property type="component" value="Unassembled WGS sequence"/>
</dbReference>
<feature type="compositionally biased region" description="Low complexity" evidence="1">
    <location>
        <begin position="556"/>
        <end position="568"/>
    </location>
</feature>
<proteinExistence type="predicted"/>
<accession>A0A5A8CK11</accession>
<dbReference type="EMBL" id="VLTN01000016">
    <property type="protein sequence ID" value="KAA0153433.1"/>
    <property type="molecule type" value="Genomic_DNA"/>
</dbReference>
<reference evidence="2 3" key="1">
    <citation type="submission" date="2019-07" db="EMBL/GenBank/DDBJ databases">
        <title>Genomes of Cafeteria roenbergensis.</title>
        <authorList>
            <person name="Fischer M.G."/>
            <person name="Hackl T."/>
            <person name="Roman M."/>
        </authorList>
    </citation>
    <scope>NUCLEOTIDE SEQUENCE [LARGE SCALE GENOMIC DNA]</scope>
    <source>
        <strain evidence="2 3">BVI</strain>
    </source>
</reference>
<feature type="region of interest" description="Disordered" evidence="1">
    <location>
        <begin position="871"/>
        <end position="956"/>
    </location>
</feature>
<evidence type="ECO:0000256" key="1">
    <source>
        <dbReference type="SAM" id="MobiDB-lite"/>
    </source>
</evidence>
<feature type="region of interest" description="Disordered" evidence="1">
    <location>
        <begin position="540"/>
        <end position="594"/>
    </location>
</feature>